<reference evidence="1 2" key="1">
    <citation type="submission" date="2015-10" db="EMBL/GenBank/DDBJ databases">
        <title>Pseudomonas helleri sp. nov. and Pseudomonas weihenstephanensis sp. nov., isolated from raw cows milk.</title>
        <authorList>
            <person name="Von Neubeck M."/>
            <person name="Huptas C."/>
            <person name="Wenning M."/>
            <person name="Scherer S."/>
        </authorList>
    </citation>
    <scope>NUCLEOTIDE SEQUENCE [LARGE SCALE GENOMIC DNA]</scope>
    <source>
        <strain evidence="1 2">BSTT44</strain>
    </source>
</reference>
<dbReference type="EMBL" id="LLWH01000009">
    <property type="protein sequence ID" value="KQB55394.1"/>
    <property type="molecule type" value="Genomic_DNA"/>
</dbReference>
<dbReference type="OrthoDB" id="369674at2"/>
<evidence type="ECO:0000313" key="1">
    <source>
        <dbReference type="EMBL" id="KQB55394.1"/>
    </source>
</evidence>
<organism evidence="1 2">
    <name type="scientific">Pseudomonas endophytica</name>
    <dbReference type="NCBI Taxonomy" id="1563157"/>
    <lineage>
        <taxon>Bacteria</taxon>
        <taxon>Pseudomonadati</taxon>
        <taxon>Pseudomonadota</taxon>
        <taxon>Gammaproteobacteria</taxon>
        <taxon>Pseudomonadales</taxon>
        <taxon>Pseudomonadaceae</taxon>
        <taxon>Pseudomonas</taxon>
    </lineage>
</organism>
<name>A0A0Q0T5Y6_9PSED</name>
<accession>A0A0Q0T5Y6</accession>
<comment type="caution">
    <text evidence="1">The sequence shown here is derived from an EMBL/GenBank/DDBJ whole genome shotgun (WGS) entry which is preliminary data.</text>
</comment>
<keyword evidence="2" id="KW-1185">Reference proteome</keyword>
<gene>
    <name evidence="1" type="ORF">AQS70_18700</name>
</gene>
<dbReference type="CDD" id="cd09176">
    <property type="entry name" value="PLDc_unchar6"/>
    <property type="match status" value="1"/>
</dbReference>
<dbReference type="AlphaFoldDB" id="A0A0Q0T5Y6"/>
<dbReference type="RefSeq" id="WP_055101227.1">
    <property type="nucleotide sequence ID" value="NZ_LLWH01000009.1"/>
</dbReference>
<dbReference type="STRING" id="1563157.AQS70_18700"/>
<evidence type="ECO:0000313" key="2">
    <source>
        <dbReference type="Proteomes" id="UP000050342"/>
    </source>
</evidence>
<dbReference type="Proteomes" id="UP000050342">
    <property type="component" value="Unassembled WGS sequence"/>
</dbReference>
<dbReference type="InterPro" id="IPR059166">
    <property type="entry name" value="PLD-like_cat"/>
</dbReference>
<evidence type="ECO:0008006" key="3">
    <source>
        <dbReference type="Google" id="ProtNLM"/>
    </source>
</evidence>
<proteinExistence type="predicted"/>
<sequence length="592" mass="65728">MLNPHADRLDYGDKLKAPEGFTLSHAIATTYTLDLETLLCLPLALSFNCPPEGDLQTDKLALLEAISQLKGKVKVFFQQGCIKLPRHFNLLFSLLEPLLAPQVPGDAFSSFHPKFWLLRFTSPTKAVRYRLLVQSRNLTFDRSWDLAVALEGEPTSARSEDNDGLVALLKALAAGAEDLRAGLELFVKELPRVAWDKPAGFNALKTLPEKPGKLPLSLGTAASTVMVMSPFLHHEALDLVKQAGARHWLFSRAEELDRIGECQLQDWECFALNPCLIEGEDELTAARPQNLHAKLVLLQEGAVSHWHIGSANVTKAALGAVGAAPRNTEFMLRLSSKSGQQSVDQLRTELVGREQEPTGIFIPHRFSPASITDDHQTEAWMRRLQHNLIQADWYLQARAEANGTYTCVIECPPPLLEQHGDWVIEVQPLVRGKPLSLASRMVWEDLNLTQVSAFVILRVIPVSSPPVELMIKVRLEIDGGDTREQKITTTLIDSPHKLLAYIQMLLHPGHAYTADTGMTREGGPGADADADFSQMFGGPLHEALLRCAARQPEKLQRIDAILTRLSDTEHLVPSELSVLWAQYQQLAWKKKA</sequence>
<protein>
    <recommendedName>
        <fullName evidence="3">PLD phosphodiesterase domain-containing protein</fullName>
    </recommendedName>
</protein>